<evidence type="ECO:0000256" key="11">
    <source>
        <dbReference type="SAM" id="MobiDB-lite"/>
    </source>
</evidence>
<reference evidence="12 13" key="1">
    <citation type="journal article" date="2019" name="Mol. Ecol. Resour.">
        <title>Chromosome-level genome assembly of Triplophysa tibetana, a fish adapted to the harsh high-altitude environment of the Tibetan Plateau.</title>
        <authorList>
            <person name="Yang X."/>
            <person name="Liu H."/>
            <person name="Ma Z."/>
            <person name="Zou Y."/>
            <person name="Zou M."/>
            <person name="Mao Y."/>
            <person name="Li X."/>
            <person name="Wang H."/>
            <person name="Chen T."/>
            <person name="Wang W."/>
            <person name="Yang R."/>
        </authorList>
    </citation>
    <scope>NUCLEOTIDE SEQUENCE [LARGE SCALE GENOMIC DNA]</scope>
    <source>
        <strain evidence="12">TTIB1903HZAU</strain>
        <tissue evidence="12">Muscle</tissue>
    </source>
</reference>
<gene>
    <name evidence="12" type="ORF">E1301_Tti021610</name>
</gene>
<dbReference type="GO" id="GO:0005634">
    <property type="term" value="C:nucleus"/>
    <property type="evidence" value="ECO:0007669"/>
    <property type="project" value="UniProtKB-SubCell"/>
</dbReference>
<keyword evidence="6 10" id="KW-0175">Coiled coil</keyword>
<dbReference type="PANTHER" id="PTHR32222">
    <property type="entry name" value="CENTROMERE PROTEIN U"/>
    <property type="match status" value="1"/>
</dbReference>
<proteinExistence type="inferred from homology"/>
<keyword evidence="7" id="KW-0539">Nucleus</keyword>
<evidence type="ECO:0000256" key="2">
    <source>
        <dbReference type="ARBA" id="ARBA00004584"/>
    </source>
</evidence>
<dbReference type="Proteomes" id="UP000324632">
    <property type="component" value="Chromosome 17"/>
</dbReference>
<feature type="coiled-coil region" evidence="10">
    <location>
        <begin position="287"/>
        <end position="363"/>
    </location>
</feature>
<evidence type="ECO:0000256" key="8">
    <source>
        <dbReference type="ARBA" id="ARBA00023328"/>
    </source>
</evidence>
<dbReference type="EMBL" id="SOYY01000017">
    <property type="protein sequence ID" value="KAA0709802.1"/>
    <property type="molecule type" value="Genomic_DNA"/>
</dbReference>
<comment type="subcellular location">
    <subcellularLocation>
        <location evidence="2">Chromosome</location>
        <location evidence="2">Centromere</location>
    </subcellularLocation>
    <subcellularLocation>
        <location evidence="1">Nucleus</location>
    </subcellularLocation>
</comment>
<evidence type="ECO:0000256" key="1">
    <source>
        <dbReference type="ARBA" id="ARBA00004123"/>
    </source>
</evidence>
<organism evidence="12 13">
    <name type="scientific">Triplophysa tibetana</name>
    <dbReference type="NCBI Taxonomy" id="1572043"/>
    <lineage>
        <taxon>Eukaryota</taxon>
        <taxon>Metazoa</taxon>
        <taxon>Chordata</taxon>
        <taxon>Craniata</taxon>
        <taxon>Vertebrata</taxon>
        <taxon>Euteleostomi</taxon>
        <taxon>Actinopterygii</taxon>
        <taxon>Neopterygii</taxon>
        <taxon>Teleostei</taxon>
        <taxon>Ostariophysi</taxon>
        <taxon>Cypriniformes</taxon>
        <taxon>Nemacheilidae</taxon>
        <taxon>Triplophysa</taxon>
    </lineage>
</organism>
<feature type="coiled-coil region" evidence="10">
    <location>
        <begin position="6"/>
        <end position="40"/>
    </location>
</feature>
<dbReference type="GO" id="GO:0000775">
    <property type="term" value="C:chromosome, centromeric region"/>
    <property type="evidence" value="ECO:0007669"/>
    <property type="project" value="UniProtKB-SubCell"/>
</dbReference>
<dbReference type="PANTHER" id="PTHR32222:SF1">
    <property type="entry name" value="CENTROMERE PROTEIN U"/>
    <property type="match status" value="1"/>
</dbReference>
<dbReference type="InterPro" id="IPR025214">
    <property type="entry name" value="CENP-U"/>
</dbReference>
<feature type="compositionally biased region" description="Basic and acidic residues" evidence="11">
    <location>
        <begin position="114"/>
        <end position="132"/>
    </location>
</feature>
<feature type="region of interest" description="Disordered" evidence="11">
    <location>
        <begin position="57"/>
        <end position="250"/>
    </location>
</feature>
<evidence type="ECO:0000256" key="3">
    <source>
        <dbReference type="ARBA" id="ARBA00010440"/>
    </source>
</evidence>
<feature type="compositionally biased region" description="Polar residues" evidence="11">
    <location>
        <begin position="102"/>
        <end position="113"/>
    </location>
</feature>
<dbReference type="Pfam" id="PF13097">
    <property type="entry name" value="CENP-U"/>
    <property type="match status" value="1"/>
</dbReference>
<evidence type="ECO:0000313" key="13">
    <source>
        <dbReference type="Proteomes" id="UP000324632"/>
    </source>
</evidence>
<evidence type="ECO:0000256" key="7">
    <source>
        <dbReference type="ARBA" id="ARBA00023242"/>
    </source>
</evidence>
<evidence type="ECO:0000256" key="9">
    <source>
        <dbReference type="ARBA" id="ARBA00031456"/>
    </source>
</evidence>
<keyword evidence="5" id="KW-0158">Chromosome</keyword>
<evidence type="ECO:0000256" key="6">
    <source>
        <dbReference type="ARBA" id="ARBA00023054"/>
    </source>
</evidence>
<keyword evidence="13" id="KW-1185">Reference proteome</keyword>
<dbReference type="AlphaFoldDB" id="A0A5A9NIK1"/>
<evidence type="ECO:0000256" key="4">
    <source>
        <dbReference type="ARBA" id="ARBA00016402"/>
    </source>
</evidence>
<accession>A0A5A9NIK1</accession>
<keyword evidence="8" id="KW-0137">Centromere</keyword>
<protein>
    <recommendedName>
        <fullName evidence="4">Centromere protein U</fullName>
    </recommendedName>
    <alternativeName>
        <fullName evidence="9">MLF1-interacting protein</fullName>
    </alternativeName>
</protein>
<feature type="compositionally biased region" description="Polar residues" evidence="11">
    <location>
        <begin position="58"/>
        <end position="70"/>
    </location>
</feature>
<comment type="caution">
    <text evidence="12">The sequence shown here is derived from an EMBL/GenBank/DDBJ whole genome shotgun (WGS) entry which is preliminary data.</text>
</comment>
<comment type="similarity">
    <text evidence="3">Belongs to the CENP-U/AME1 family.</text>
</comment>
<name>A0A5A9NIK1_9TELE</name>
<sequence length="433" mass="48513">MVWDGYSNLRAEMKRMTKTLQAVQQELKRVKAKSDGVEEAPAAQTLDISSIEKASFLQEEQYSSHGNPLHSTALEEDLSPRAEQSQRAAPEKTGRQRAAGRTPTTNKPQSVSKTVEKITASKENQEPSEPRKQGAAAPVRRVRGGALPTISEHREDTGKKRASLTATSKKGQRSAKGTSPGEKQREQRSSSSSEELTDEDESFHPSEEKSKRRRSSSSRRQSGQKHKRKSSSESSERVGPSKKARDLRSPSDLDVVLNAFQEFVGQYKQTVNSDAVKRTIDAFSRSVEEQLSEIITESRELKNLKRENAKVNSASNKKRTRLLEANNDLIKERAKLTSLQKECDELEQKLKALREGSSLLNNLKELNRRYLNHRTAHPDEVETFGASCLPAMLLEARSIMGTEQQLKNVNDQLQQITDETEDQPSTHAVQLNQ</sequence>
<evidence type="ECO:0000256" key="5">
    <source>
        <dbReference type="ARBA" id="ARBA00022454"/>
    </source>
</evidence>
<feature type="compositionally biased region" description="Basic residues" evidence="11">
    <location>
        <begin position="211"/>
        <end position="229"/>
    </location>
</feature>
<evidence type="ECO:0000256" key="10">
    <source>
        <dbReference type="SAM" id="Coils"/>
    </source>
</evidence>
<evidence type="ECO:0000313" key="12">
    <source>
        <dbReference type="EMBL" id="KAA0709802.1"/>
    </source>
</evidence>